<feature type="domain" description="HTH iclR-type" evidence="5">
    <location>
        <begin position="22"/>
        <end position="84"/>
    </location>
</feature>
<dbReference type="Proteomes" id="UP000298180">
    <property type="component" value="Unassembled WGS sequence"/>
</dbReference>
<dbReference type="InterPro" id="IPR011991">
    <property type="entry name" value="ArsR-like_HTH"/>
</dbReference>
<evidence type="ECO:0000259" key="6">
    <source>
        <dbReference type="PROSITE" id="PS51078"/>
    </source>
</evidence>
<evidence type="ECO:0000256" key="4">
    <source>
        <dbReference type="SAM" id="MobiDB-lite"/>
    </source>
</evidence>
<name>A0A4Z0C4I3_9BURK</name>
<dbReference type="SMART" id="SM00346">
    <property type="entry name" value="HTH_ICLR"/>
    <property type="match status" value="1"/>
</dbReference>
<dbReference type="Gene3D" id="3.30.450.40">
    <property type="match status" value="2"/>
</dbReference>
<accession>A0A4Z0C4I3</accession>
<organism evidence="7 8">
    <name type="scientific">Ramlibacter henchirensis</name>
    <dbReference type="NCBI Taxonomy" id="204072"/>
    <lineage>
        <taxon>Bacteria</taxon>
        <taxon>Pseudomonadati</taxon>
        <taxon>Pseudomonadota</taxon>
        <taxon>Betaproteobacteria</taxon>
        <taxon>Burkholderiales</taxon>
        <taxon>Comamonadaceae</taxon>
        <taxon>Ramlibacter</taxon>
    </lineage>
</organism>
<dbReference type="GO" id="GO:0045892">
    <property type="term" value="P:negative regulation of DNA-templated transcription"/>
    <property type="evidence" value="ECO:0007669"/>
    <property type="project" value="TreeGrafter"/>
</dbReference>
<keyword evidence="1" id="KW-0805">Transcription regulation</keyword>
<dbReference type="InterPro" id="IPR036390">
    <property type="entry name" value="WH_DNA-bd_sf"/>
</dbReference>
<keyword evidence="2" id="KW-0238">DNA-binding</keyword>
<dbReference type="OrthoDB" id="5422805at2"/>
<comment type="caution">
    <text evidence="7">The sequence shown here is derived from an EMBL/GenBank/DDBJ whole genome shotgun (WGS) entry which is preliminary data.</text>
</comment>
<dbReference type="InterPro" id="IPR036388">
    <property type="entry name" value="WH-like_DNA-bd_sf"/>
</dbReference>
<feature type="region of interest" description="Disordered" evidence="4">
    <location>
        <begin position="242"/>
        <end position="267"/>
    </location>
</feature>
<evidence type="ECO:0000256" key="2">
    <source>
        <dbReference type="ARBA" id="ARBA00023125"/>
    </source>
</evidence>
<evidence type="ECO:0000256" key="1">
    <source>
        <dbReference type="ARBA" id="ARBA00023015"/>
    </source>
</evidence>
<dbReference type="EMBL" id="SMLM01000001">
    <property type="protein sequence ID" value="TFZ06171.1"/>
    <property type="molecule type" value="Genomic_DNA"/>
</dbReference>
<dbReference type="Pfam" id="PF09339">
    <property type="entry name" value="HTH_IclR"/>
    <property type="match status" value="1"/>
</dbReference>
<dbReference type="PROSITE" id="PS51078">
    <property type="entry name" value="ICLR_ED"/>
    <property type="match status" value="1"/>
</dbReference>
<dbReference type="InterPro" id="IPR050707">
    <property type="entry name" value="HTH_MetabolicPath_Reg"/>
</dbReference>
<gene>
    <name evidence="7" type="ORF">EZ313_05880</name>
</gene>
<keyword evidence="8" id="KW-1185">Reference proteome</keyword>
<dbReference type="InterPro" id="IPR005471">
    <property type="entry name" value="Tscrpt_reg_IclR_N"/>
</dbReference>
<dbReference type="SUPFAM" id="SSF46785">
    <property type="entry name" value="Winged helix' DNA-binding domain"/>
    <property type="match status" value="1"/>
</dbReference>
<dbReference type="InterPro" id="IPR029016">
    <property type="entry name" value="GAF-like_dom_sf"/>
</dbReference>
<evidence type="ECO:0000313" key="7">
    <source>
        <dbReference type="EMBL" id="TFZ06171.1"/>
    </source>
</evidence>
<dbReference type="AlphaFoldDB" id="A0A4Z0C4I3"/>
<dbReference type="PANTHER" id="PTHR30136:SF8">
    <property type="entry name" value="TRANSCRIPTIONAL REGULATORY PROTEIN"/>
    <property type="match status" value="1"/>
</dbReference>
<evidence type="ECO:0000259" key="5">
    <source>
        <dbReference type="PROSITE" id="PS51077"/>
    </source>
</evidence>
<dbReference type="CDD" id="cd00090">
    <property type="entry name" value="HTH_ARSR"/>
    <property type="match status" value="1"/>
</dbReference>
<proteinExistence type="predicted"/>
<evidence type="ECO:0000313" key="8">
    <source>
        <dbReference type="Proteomes" id="UP000298180"/>
    </source>
</evidence>
<dbReference type="PANTHER" id="PTHR30136">
    <property type="entry name" value="HELIX-TURN-HELIX TRANSCRIPTIONAL REGULATOR, ICLR FAMILY"/>
    <property type="match status" value="1"/>
</dbReference>
<reference evidence="7 8" key="1">
    <citation type="submission" date="2019-03" db="EMBL/GenBank/DDBJ databases">
        <title>Ramlibacter henchirensis DSM 14656, whole genome shotgun sequence.</title>
        <authorList>
            <person name="Zhang X."/>
            <person name="Feng G."/>
            <person name="Zhu H."/>
        </authorList>
    </citation>
    <scope>NUCLEOTIDE SEQUENCE [LARGE SCALE GENOMIC DNA]</scope>
    <source>
        <strain evidence="7 8">DSM 14656</strain>
    </source>
</reference>
<sequence>MIGSPPMAVNETGDEQPGAASVQAVGVAFAVLESLSQTPDAIGTSDLARRLGMTKARVHRHLSTLRLLGFVEKDSATDGYRLGWKSYKLGMAVAENFGLRRIAHRHLLRLHKDSGQTVALAMPAGPDAITVIETIEAPGVVAITVKPGSVIPAPTAALGRAILAFRDNTQEEASFQSIRDHWYAVAINERIPGVAALAAPVFDDSGRPVASVGVIGSQAHVTQPPRQDLLAQVQEAASRISSALRSTRWRSAPGPHQHRQRSTGDKT</sequence>
<evidence type="ECO:0000256" key="3">
    <source>
        <dbReference type="ARBA" id="ARBA00023163"/>
    </source>
</evidence>
<dbReference type="Gene3D" id="1.10.10.10">
    <property type="entry name" value="Winged helix-like DNA-binding domain superfamily/Winged helix DNA-binding domain"/>
    <property type="match status" value="1"/>
</dbReference>
<protein>
    <submittedName>
        <fullName evidence="7">IclR family transcriptional regulator</fullName>
    </submittedName>
</protein>
<keyword evidence="3" id="KW-0804">Transcription</keyword>
<dbReference type="Pfam" id="PF01614">
    <property type="entry name" value="IclR_C"/>
    <property type="match status" value="1"/>
</dbReference>
<dbReference type="GO" id="GO:0003700">
    <property type="term" value="F:DNA-binding transcription factor activity"/>
    <property type="evidence" value="ECO:0007669"/>
    <property type="project" value="TreeGrafter"/>
</dbReference>
<dbReference type="InterPro" id="IPR014757">
    <property type="entry name" value="Tscrpt_reg_IclR_C"/>
</dbReference>
<feature type="domain" description="IclR-ED" evidence="6">
    <location>
        <begin position="85"/>
        <end position="246"/>
    </location>
</feature>
<dbReference type="PROSITE" id="PS51077">
    <property type="entry name" value="HTH_ICLR"/>
    <property type="match status" value="1"/>
</dbReference>
<dbReference type="SUPFAM" id="SSF55781">
    <property type="entry name" value="GAF domain-like"/>
    <property type="match status" value="1"/>
</dbReference>
<dbReference type="GO" id="GO:0003677">
    <property type="term" value="F:DNA binding"/>
    <property type="evidence" value="ECO:0007669"/>
    <property type="project" value="UniProtKB-KW"/>
</dbReference>